<dbReference type="PANTHER" id="PTHR21411">
    <property type="entry name" value="APONTIC"/>
    <property type="match status" value="1"/>
</dbReference>
<protein>
    <recommendedName>
        <fullName evidence="2">Regulatory protein zeste</fullName>
    </recommendedName>
</protein>
<gene>
    <name evidence="7" type="ORF">ILUMI_00342</name>
</gene>
<evidence type="ECO:0000313" key="8">
    <source>
        <dbReference type="Proteomes" id="UP000801492"/>
    </source>
</evidence>
<dbReference type="EMBL" id="VTPC01000423">
    <property type="protein sequence ID" value="KAF2905836.1"/>
    <property type="molecule type" value="Genomic_DNA"/>
</dbReference>
<dbReference type="PANTHER" id="PTHR21411:SF0">
    <property type="entry name" value="REGULATORY PROTEIN ZESTE"/>
    <property type="match status" value="1"/>
</dbReference>
<dbReference type="InterPro" id="IPR028002">
    <property type="entry name" value="Myb_DNA-bind_5"/>
</dbReference>
<comment type="subunit">
    <text evidence="1">Self-associates forming complexes of several hundred monomers.</text>
</comment>
<dbReference type="OrthoDB" id="3066195at2759"/>
<comment type="function">
    <text evidence="5">Involved in transvection phenomena (= synapsis-dependent gene expression), where the synaptic pairing of chromosomes carrying genes with which zeste interacts influences the expression of these genes. Zeste binds to DNA and stimulates transcription from a nearby promoter.</text>
</comment>
<organism evidence="7 8">
    <name type="scientific">Ignelater luminosus</name>
    <name type="common">Cucubano</name>
    <name type="synonym">Pyrophorus luminosus</name>
    <dbReference type="NCBI Taxonomy" id="2038154"/>
    <lineage>
        <taxon>Eukaryota</taxon>
        <taxon>Metazoa</taxon>
        <taxon>Ecdysozoa</taxon>
        <taxon>Arthropoda</taxon>
        <taxon>Hexapoda</taxon>
        <taxon>Insecta</taxon>
        <taxon>Pterygota</taxon>
        <taxon>Neoptera</taxon>
        <taxon>Endopterygota</taxon>
        <taxon>Coleoptera</taxon>
        <taxon>Polyphaga</taxon>
        <taxon>Elateriformia</taxon>
        <taxon>Elateroidea</taxon>
        <taxon>Elateridae</taxon>
        <taxon>Agrypninae</taxon>
        <taxon>Pyrophorini</taxon>
        <taxon>Ignelater</taxon>
    </lineage>
</organism>
<dbReference type="AlphaFoldDB" id="A0A8K0GN72"/>
<evidence type="ECO:0000256" key="2">
    <source>
        <dbReference type="ARBA" id="ARBA00016807"/>
    </source>
</evidence>
<evidence type="ECO:0000256" key="4">
    <source>
        <dbReference type="ARBA" id="ARBA00023163"/>
    </source>
</evidence>
<keyword evidence="8" id="KW-1185">Reference proteome</keyword>
<proteinExistence type="predicted"/>
<keyword evidence="3" id="KW-0805">Transcription regulation</keyword>
<keyword evidence="4" id="KW-0804">Transcription</keyword>
<feature type="domain" description="Myb/SANT-like DNA-binding" evidence="6">
    <location>
        <begin position="13"/>
        <end position="89"/>
    </location>
</feature>
<dbReference type="Pfam" id="PF13873">
    <property type="entry name" value="Myb_DNA-bind_5"/>
    <property type="match status" value="1"/>
</dbReference>
<accession>A0A8K0GN72</accession>
<evidence type="ECO:0000259" key="6">
    <source>
        <dbReference type="Pfam" id="PF13873"/>
    </source>
</evidence>
<reference evidence="7" key="1">
    <citation type="submission" date="2019-08" db="EMBL/GenBank/DDBJ databases">
        <title>The genome of the North American firefly Photinus pyralis.</title>
        <authorList>
            <consortium name="Photinus pyralis genome working group"/>
            <person name="Fallon T.R."/>
            <person name="Sander Lower S.E."/>
            <person name="Weng J.-K."/>
        </authorList>
    </citation>
    <scope>NUCLEOTIDE SEQUENCE</scope>
    <source>
        <strain evidence="7">TRF0915ILg1</strain>
        <tissue evidence="7">Whole body</tissue>
    </source>
</reference>
<comment type="caution">
    <text evidence="7">The sequence shown here is derived from an EMBL/GenBank/DDBJ whole genome shotgun (WGS) entry which is preliminary data.</text>
</comment>
<evidence type="ECO:0000256" key="1">
    <source>
        <dbReference type="ARBA" id="ARBA00011764"/>
    </source>
</evidence>
<sequence>MEVMEKSKEKHRRGANYTEEEKEFFLHVIRRYSNIIDNKRTDSETIKQKKEAWKEITLIYNQVAKTGLRDWEQLRNLYDNIKRKKKKSLSEGNNAKPAEEINYIEIIKEEILPIDETISGEKQIIPAEGEVMFVAEQMVSNEEQGLSNEEQTRSVGDHILPAETKVIPIEGQSISNEELILPKQEQFAPNQERLKSNTTYENVISMRCPELKLLTRSAYLHHRRQLFKKTMSTEDLKMIYLRKKIQNANLKRQILIAEHKMQMKIFKTQLKKLKE</sequence>
<dbReference type="Proteomes" id="UP000801492">
    <property type="component" value="Unassembled WGS sequence"/>
</dbReference>
<evidence type="ECO:0000256" key="5">
    <source>
        <dbReference type="ARBA" id="ARBA00025466"/>
    </source>
</evidence>
<name>A0A8K0GN72_IGNLU</name>
<evidence type="ECO:0000256" key="3">
    <source>
        <dbReference type="ARBA" id="ARBA00023015"/>
    </source>
</evidence>
<evidence type="ECO:0000313" key="7">
    <source>
        <dbReference type="EMBL" id="KAF2905836.1"/>
    </source>
</evidence>